<organism evidence="6">
    <name type="scientific">Strongyloides stercoralis</name>
    <name type="common">Threadworm</name>
    <dbReference type="NCBI Taxonomy" id="6248"/>
    <lineage>
        <taxon>Eukaryota</taxon>
        <taxon>Metazoa</taxon>
        <taxon>Ecdysozoa</taxon>
        <taxon>Nematoda</taxon>
        <taxon>Chromadorea</taxon>
        <taxon>Rhabditida</taxon>
        <taxon>Tylenchina</taxon>
        <taxon>Panagrolaimomorpha</taxon>
        <taxon>Strongyloidoidea</taxon>
        <taxon>Strongyloididae</taxon>
        <taxon>Strongyloides</taxon>
    </lineage>
</organism>
<feature type="compositionally biased region" description="Low complexity" evidence="4">
    <location>
        <begin position="290"/>
        <end position="309"/>
    </location>
</feature>
<dbReference type="Proteomes" id="UP000035681">
    <property type="component" value="Unplaced"/>
</dbReference>
<feature type="region of interest" description="Disordered" evidence="4">
    <location>
        <begin position="1"/>
        <end position="45"/>
    </location>
</feature>
<dbReference type="GO" id="GO:0035556">
    <property type="term" value="P:intracellular signal transduction"/>
    <property type="evidence" value="ECO:0007669"/>
    <property type="project" value="InterPro"/>
</dbReference>
<evidence type="ECO:0000313" key="6">
    <source>
        <dbReference type="WBParaSite" id="SSTP_0001029800.1"/>
    </source>
</evidence>
<dbReference type="STRING" id="6248.A0A0K0ELF4"/>
<evidence type="ECO:0000313" key="7">
    <source>
        <dbReference type="WBParaSite" id="TCONS_00001397.p1"/>
    </source>
</evidence>
<evidence type="ECO:0000256" key="1">
    <source>
        <dbReference type="ARBA" id="ARBA00007796"/>
    </source>
</evidence>
<comment type="similarity">
    <text evidence="1">Belongs to the SH3BP5 family.</text>
</comment>
<evidence type="ECO:0000256" key="3">
    <source>
        <dbReference type="SAM" id="Coils"/>
    </source>
</evidence>
<reference evidence="6" key="1">
    <citation type="submission" date="2015-08" db="UniProtKB">
        <authorList>
            <consortium name="WormBaseParasite"/>
        </authorList>
    </citation>
    <scope>IDENTIFICATION</scope>
</reference>
<proteinExistence type="inferred from homology"/>
<protein>
    <submittedName>
        <fullName evidence="6 7">SH3 domain-binding protein 5-like</fullName>
    </submittedName>
</protein>
<dbReference type="PANTHER" id="PTHR19423:SF1">
    <property type="entry name" value="SH3 DOMAIN-BINDING PROTEIN 5"/>
    <property type="match status" value="1"/>
</dbReference>
<evidence type="ECO:0000256" key="4">
    <source>
        <dbReference type="SAM" id="MobiDB-lite"/>
    </source>
</evidence>
<dbReference type="PANTHER" id="PTHR19423">
    <property type="entry name" value="SH3 DOMAIN-BINDING PROTEIN 5"/>
    <property type="match status" value="1"/>
</dbReference>
<feature type="region of interest" description="Disordered" evidence="4">
    <location>
        <begin position="285"/>
        <end position="318"/>
    </location>
</feature>
<feature type="coiled-coil region" evidence="3">
    <location>
        <begin position="81"/>
        <end position="108"/>
    </location>
</feature>
<dbReference type="InterPro" id="IPR007940">
    <property type="entry name" value="SH3BP5"/>
</dbReference>
<sequence>MNDTDSYNNSKLSSIRLNNENESKDDEGLSIGGEEEKNFKRSHKRNQSNDIGIHYVDDDDGVEFQLDQRYLNKVHEELEKLNIATDVINKLEVQLDEARKQFRLTQQKWSQKLDELSKKYGSVISKSRPYYEAKLQERTLREEAQNAAIRFERANTLLAVAKEQVKFTQESLSRQKVAEPACLEVLNHHIQRIAEAEKERTSAENCHKEISIKMTEMSQKIKQMERDHNRAIKKSRYYFEQRMEFTKILEGQKNLINKLEKEVKQKKADYTSSLKNLERISESIHEERSLSSIKRSSRATSPVSSSPSTNRNDYDSSKNYDFNSFTNDCMSEAYASESSGIPPDPSELAINEDDLDSIDGGSSFNGDNGVILLAQQLIGEEEKEKSSNNVGYKFRPEQTDIRYTTMPEGIRPLPSSSGYGSDASLSSFDDTVELSKMLRSHSQLIHDIDNGAIRLKNILHQRSVSDVQNESVC</sequence>
<dbReference type="GO" id="GO:0004860">
    <property type="term" value="F:protein kinase inhibitor activity"/>
    <property type="evidence" value="ECO:0007669"/>
    <property type="project" value="TreeGrafter"/>
</dbReference>
<feature type="coiled-coil region" evidence="3">
    <location>
        <begin position="186"/>
        <end position="280"/>
    </location>
</feature>
<dbReference type="WBParaSite" id="SSTP_0001029800.1">
    <property type="protein sequence ID" value="SSTP_0001029800.1"/>
    <property type="gene ID" value="SSTP_0001029800"/>
</dbReference>
<feature type="compositionally biased region" description="Polar residues" evidence="4">
    <location>
        <begin position="1"/>
        <end position="20"/>
    </location>
</feature>
<keyword evidence="5" id="KW-1185">Reference proteome</keyword>
<dbReference type="Pfam" id="PF05276">
    <property type="entry name" value="SH3BP5"/>
    <property type="match status" value="1"/>
</dbReference>
<accession>A0A0K0ELF4</accession>
<evidence type="ECO:0000313" key="5">
    <source>
        <dbReference type="Proteomes" id="UP000035681"/>
    </source>
</evidence>
<name>A0A0K0ELF4_STRER</name>
<dbReference type="AlphaFoldDB" id="A0A0K0ELF4"/>
<dbReference type="WBParaSite" id="TCONS_00001397.p1">
    <property type="protein sequence ID" value="TCONS_00001397.p1"/>
    <property type="gene ID" value="XLOC_001285"/>
</dbReference>
<keyword evidence="2 3" id="KW-0175">Coiled coil</keyword>
<dbReference type="GO" id="GO:0005737">
    <property type="term" value="C:cytoplasm"/>
    <property type="evidence" value="ECO:0007669"/>
    <property type="project" value="TreeGrafter"/>
</dbReference>
<evidence type="ECO:0000256" key="2">
    <source>
        <dbReference type="ARBA" id="ARBA00023054"/>
    </source>
</evidence>